<dbReference type="GO" id="GO:0008841">
    <property type="term" value="F:dihydrofolate synthase activity"/>
    <property type="evidence" value="ECO:0007669"/>
    <property type="project" value="UniProtKB-EC"/>
</dbReference>
<comment type="caution">
    <text evidence="24">The sequence shown here is derived from an EMBL/GenBank/DDBJ whole genome shotgun (WGS) entry which is preliminary data.</text>
</comment>
<dbReference type="InterPro" id="IPR013221">
    <property type="entry name" value="Mur_ligase_cen"/>
</dbReference>
<dbReference type="Gene3D" id="3.90.190.20">
    <property type="entry name" value="Mur ligase, C-terminal domain"/>
    <property type="match status" value="1"/>
</dbReference>
<keyword evidence="10 21" id="KW-0547">Nucleotide-binding</keyword>
<dbReference type="InterPro" id="IPR036615">
    <property type="entry name" value="Mur_ligase_C_dom_sf"/>
</dbReference>
<evidence type="ECO:0000256" key="12">
    <source>
        <dbReference type="ARBA" id="ARBA00022842"/>
    </source>
</evidence>
<evidence type="ECO:0000256" key="7">
    <source>
        <dbReference type="ARBA" id="ARBA00019357"/>
    </source>
</evidence>
<name>A0ABV4AL07_9GAMM</name>
<feature type="domain" description="Mur ligase C-terminal" evidence="22">
    <location>
        <begin position="312"/>
        <end position="434"/>
    </location>
</feature>
<comment type="similarity">
    <text evidence="4 21">Belongs to the folylpolyglutamate synthase family.</text>
</comment>
<keyword evidence="13" id="KW-0289">Folate biosynthesis</keyword>
<dbReference type="EMBL" id="JBGBPY010000001">
    <property type="protein sequence ID" value="MEY2181078.1"/>
    <property type="molecule type" value="Genomic_DNA"/>
</dbReference>
<gene>
    <name evidence="24" type="primary">folC</name>
    <name evidence="24" type="ORF">AB7878_01500</name>
</gene>
<sequence>MREGREVLSCAPSRSTRSPSMSRTLAEWLAYQEQVHPHSIALGLERVRGAWQRMGAPVPARRVITVGGTNGKGSTVALLEAMLQGAGLRVGAFTSPHLLAYNERVRIAGRDADDAALVASFERIEVARGDTQLTYFEYGTLAALDLFARAQLDVAILEVGLGGRLDAVNIVDADVAVITTVDLDHMEWLGPDRDSIGREKAGIARAGRPAIVGELDPPQGLLDALAASGARVERAGTDFRTERHADGWRWQHRDGTAMELPMPALVAPVQIANAAAAIAALHALWIEGGPLAPQDAYAAVCRGLRHAHVAARLQSLGGDPPLIVDVGHNPQAARALAAWLDAQPPAHTHAVYGALADKDVAGVIAALGARIAHWHLAGLDGASPRGLAMDALAEVLQQTLPQAKADRHADVAAALAAARAAARPGERILAFGSFFVAAAVIAEHDQ</sequence>
<dbReference type="NCBIfam" id="NF008101">
    <property type="entry name" value="PRK10846.1"/>
    <property type="match status" value="1"/>
</dbReference>
<evidence type="ECO:0000313" key="24">
    <source>
        <dbReference type="EMBL" id="MEY2181078.1"/>
    </source>
</evidence>
<evidence type="ECO:0000256" key="17">
    <source>
        <dbReference type="ARBA" id="ARBA00047493"/>
    </source>
</evidence>
<organism evidence="24 25">
    <name type="scientific">Rhodanobacter humi</name>
    <dbReference type="NCBI Taxonomy" id="1888173"/>
    <lineage>
        <taxon>Bacteria</taxon>
        <taxon>Pseudomonadati</taxon>
        <taxon>Pseudomonadota</taxon>
        <taxon>Gammaproteobacteria</taxon>
        <taxon>Lysobacterales</taxon>
        <taxon>Rhodanobacteraceae</taxon>
        <taxon>Rhodanobacter</taxon>
    </lineage>
</organism>
<evidence type="ECO:0000256" key="16">
    <source>
        <dbReference type="ARBA" id="ARBA00032510"/>
    </source>
</evidence>
<comment type="pathway">
    <text evidence="3">Cofactor biosynthesis; tetrahydrofolylpolyglutamate biosynthesis.</text>
</comment>
<dbReference type="Proteomes" id="UP001562159">
    <property type="component" value="Unassembled WGS sequence"/>
</dbReference>
<evidence type="ECO:0000256" key="18">
    <source>
        <dbReference type="ARBA" id="ARBA00047808"/>
    </source>
</evidence>
<evidence type="ECO:0000256" key="9">
    <source>
        <dbReference type="ARBA" id="ARBA00022723"/>
    </source>
</evidence>
<comment type="catalytic activity">
    <reaction evidence="20">
        <text>7,8-dihydropteroate + L-glutamate + ATP = 7,8-dihydrofolate + ADP + phosphate + H(+)</text>
        <dbReference type="Rhea" id="RHEA:23584"/>
        <dbReference type="ChEBI" id="CHEBI:15378"/>
        <dbReference type="ChEBI" id="CHEBI:17839"/>
        <dbReference type="ChEBI" id="CHEBI:29985"/>
        <dbReference type="ChEBI" id="CHEBI:30616"/>
        <dbReference type="ChEBI" id="CHEBI:43474"/>
        <dbReference type="ChEBI" id="CHEBI:57451"/>
        <dbReference type="ChEBI" id="CHEBI:456216"/>
        <dbReference type="EC" id="6.3.2.12"/>
    </reaction>
</comment>
<evidence type="ECO:0000256" key="19">
    <source>
        <dbReference type="ARBA" id="ARBA00049035"/>
    </source>
</evidence>
<evidence type="ECO:0000256" key="3">
    <source>
        <dbReference type="ARBA" id="ARBA00005150"/>
    </source>
</evidence>
<evidence type="ECO:0000256" key="6">
    <source>
        <dbReference type="ARBA" id="ARBA00013025"/>
    </source>
</evidence>
<evidence type="ECO:0000259" key="23">
    <source>
        <dbReference type="Pfam" id="PF08245"/>
    </source>
</evidence>
<proteinExistence type="inferred from homology"/>
<dbReference type="InterPro" id="IPR001645">
    <property type="entry name" value="Folylpolyglutamate_synth"/>
</dbReference>
<keyword evidence="8 21" id="KW-0436">Ligase</keyword>
<protein>
    <recommendedName>
        <fullName evidence="7">Dihydrofolate synthase/folylpolyglutamate synthase</fullName>
        <ecNumber evidence="5">6.3.2.12</ecNumber>
        <ecNumber evidence="6">6.3.2.17</ecNumber>
    </recommendedName>
    <alternativeName>
        <fullName evidence="16">Folylpoly-gamma-glutamate synthetase-dihydrofolate synthetase</fullName>
    </alternativeName>
    <alternativeName>
        <fullName evidence="14">Folylpolyglutamate synthetase</fullName>
    </alternativeName>
    <alternativeName>
        <fullName evidence="15">Tetrahydrofolylpolyglutamate synthase</fullName>
    </alternativeName>
</protein>
<keyword evidence="25" id="KW-1185">Reference proteome</keyword>
<evidence type="ECO:0000256" key="5">
    <source>
        <dbReference type="ARBA" id="ARBA00013023"/>
    </source>
</evidence>
<keyword evidence="9" id="KW-0479">Metal-binding</keyword>
<dbReference type="SUPFAM" id="SSF53623">
    <property type="entry name" value="MurD-like peptide ligases, catalytic domain"/>
    <property type="match status" value="1"/>
</dbReference>
<evidence type="ECO:0000313" key="25">
    <source>
        <dbReference type="Proteomes" id="UP001562159"/>
    </source>
</evidence>
<dbReference type="PANTHER" id="PTHR11136:SF0">
    <property type="entry name" value="DIHYDROFOLATE SYNTHETASE-RELATED"/>
    <property type="match status" value="1"/>
</dbReference>
<dbReference type="Pfam" id="PF08245">
    <property type="entry name" value="Mur_ligase_M"/>
    <property type="match status" value="1"/>
</dbReference>
<feature type="domain" description="Mur ligase central" evidence="23">
    <location>
        <begin position="66"/>
        <end position="280"/>
    </location>
</feature>
<evidence type="ECO:0000256" key="14">
    <source>
        <dbReference type="ARBA" id="ARBA00030048"/>
    </source>
</evidence>
<evidence type="ECO:0000256" key="4">
    <source>
        <dbReference type="ARBA" id="ARBA00008276"/>
    </source>
</evidence>
<keyword evidence="11 21" id="KW-0067">ATP-binding</keyword>
<evidence type="ECO:0000256" key="13">
    <source>
        <dbReference type="ARBA" id="ARBA00022909"/>
    </source>
</evidence>
<comment type="pathway">
    <text evidence="2">Cofactor biosynthesis; tetrahydrofolate biosynthesis; 7,8-dihydrofolate from 2-amino-4-hydroxy-6-hydroxymethyl-7,8-dihydropteridine diphosphate and 4-aminobenzoate: step 2/2.</text>
</comment>
<comment type="function">
    <text evidence="1">Functions in two distinct reactions of the de novo folate biosynthetic pathway. Catalyzes the addition of a glutamate residue to dihydropteroate (7,8-dihydropteroate or H2Pte) to form dihydrofolate (7,8-dihydrofolate monoglutamate or H2Pte-Glu). Also catalyzes successive additions of L-glutamate to tetrahydrofolate or 10-formyltetrahydrofolate or 5,10-methylenetetrahydrofolate, leading to folylpolyglutamate derivatives.</text>
</comment>
<dbReference type="NCBIfam" id="TIGR01499">
    <property type="entry name" value="folC"/>
    <property type="match status" value="1"/>
</dbReference>
<evidence type="ECO:0000259" key="22">
    <source>
        <dbReference type="Pfam" id="PF02875"/>
    </source>
</evidence>
<evidence type="ECO:0000256" key="8">
    <source>
        <dbReference type="ARBA" id="ARBA00022598"/>
    </source>
</evidence>
<dbReference type="EC" id="6.3.2.17" evidence="6"/>
<comment type="catalytic activity">
    <reaction evidence="18">
        <text>10-formyltetrahydrofolyl-(gamma-L-Glu)(n) + L-glutamate + ATP = 10-formyltetrahydrofolyl-(gamma-L-Glu)(n+1) + ADP + phosphate + H(+)</text>
        <dbReference type="Rhea" id="RHEA:51904"/>
        <dbReference type="Rhea" id="RHEA-COMP:13088"/>
        <dbReference type="Rhea" id="RHEA-COMP:14300"/>
        <dbReference type="ChEBI" id="CHEBI:15378"/>
        <dbReference type="ChEBI" id="CHEBI:29985"/>
        <dbReference type="ChEBI" id="CHEBI:30616"/>
        <dbReference type="ChEBI" id="CHEBI:43474"/>
        <dbReference type="ChEBI" id="CHEBI:134413"/>
        <dbReference type="ChEBI" id="CHEBI:456216"/>
        <dbReference type="EC" id="6.3.2.17"/>
    </reaction>
</comment>
<dbReference type="InterPro" id="IPR004101">
    <property type="entry name" value="Mur_ligase_C"/>
</dbReference>
<evidence type="ECO:0000256" key="21">
    <source>
        <dbReference type="PIRNR" id="PIRNR001563"/>
    </source>
</evidence>
<dbReference type="Pfam" id="PF02875">
    <property type="entry name" value="Mur_ligase_C"/>
    <property type="match status" value="1"/>
</dbReference>
<dbReference type="PIRSF" id="PIRSF001563">
    <property type="entry name" value="Folylpolyglu_synth"/>
    <property type="match status" value="1"/>
</dbReference>
<comment type="catalytic activity">
    <reaction evidence="17">
        <text>(6S)-5,6,7,8-tetrahydrofolyl-(gamma-L-Glu)(n) + L-glutamate + ATP = (6S)-5,6,7,8-tetrahydrofolyl-(gamma-L-Glu)(n+1) + ADP + phosphate + H(+)</text>
        <dbReference type="Rhea" id="RHEA:10580"/>
        <dbReference type="Rhea" id="RHEA-COMP:14738"/>
        <dbReference type="Rhea" id="RHEA-COMP:14740"/>
        <dbReference type="ChEBI" id="CHEBI:15378"/>
        <dbReference type="ChEBI" id="CHEBI:29985"/>
        <dbReference type="ChEBI" id="CHEBI:30616"/>
        <dbReference type="ChEBI" id="CHEBI:43474"/>
        <dbReference type="ChEBI" id="CHEBI:141005"/>
        <dbReference type="ChEBI" id="CHEBI:456216"/>
        <dbReference type="EC" id="6.3.2.17"/>
    </reaction>
</comment>
<evidence type="ECO:0000256" key="10">
    <source>
        <dbReference type="ARBA" id="ARBA00022741"/>
    </source>
</evidence>
<evidence type="ECO:0000256" key="2">
    <source>
        <dbReference type="ARBA" id="ARBA00004799"/>
    </source>
</evidence>
<dbReference type="InterPro" id="IPR036565">
    <property type="entry name" value="Mur-like_cat_sf"/>
</dbReference>
<comment type="catalytic activity">
    <reaction evidence="19">
        <text>(6R)-5,10-methylenetetrahydrofolyl-(gamma-L-Glu)(n) + L-glutamate + ATP = (6R)-5,10-methylenetetrahydrofolyl-(gamma-L-Glu)(n+1) + ADP + phosphate + H(+)</text>
        <dbReference type="Rhea" id="RHEA:51912"/>
        <dbReference type="Rhea" id="RHEA-COMP:13257"/>
        <dbReference type="Rhea" id="RHEA-COMP:13258"/>
        <dbReference type="ChEBI" id="CHEBI:15378"/>
        <dbReference type="ChEBI" id="CHEBI:29985"/>
        <dbReference type="ChEBI" id="CHEBI:30616"/>
        <dbReference type="ChEBI" id="CHEBI:43474"/>
        <dbReference type="ChEBI" id="CHEBI:136572"/>
        <dbReference type="ChEBI" id="CHEBI:456216"/>
        <dbReference type="EC" id="6.3.2.17"/>
    </reaction>
</comment>
<evidence type="ECO:0000256" key="11">
    <source>
        <dbReference type="ARBA" id="ARBA00022840"/>
    </source>
</evidence>
<accession>A0ABV4AL07</accession>
<evidence type="ECO:0000256" key="15">
    <source>
        <dbReference type="ARBA" id="ARBA00030592"/>
    </source>
</evidence>
<dbReference type="SUPFAM" id="SSF53244">
    <property type="entry name" value="MurD-like peptide ligases, peptide-binding domain"/>
    <property type="match status" value="1"/>
</dbReference>
<reference evidence="24 25" key="1">
    <citation type="submission" date="2024-07" db="EMBL/GenBank/DDBJ databases">
        <title>Molecular mechanisms and environmental adaptations of flagellar loss and biofilm growth of Rhodanobacter under environmental stress.</title>
        <authorList>
            <person name="Chen M."/>
        </authorList>
    </citation>
    <scope>NUCLEOTIDE SEQUENCE [LARGE SCALE GENOMIC DNA]</scope>
    <source>
        <strain evidence="24 25">RS22</strain>
    </source>
</reference>
<dbReference type="Gene3D" id="3.40.1190.10">
    <property type="entry name" value="Mur-like, catalytic domain"/>
    <property type="match status" value="1"/>
</dbReference>
<dbReference type="EC" id="6.3.2.12" evidence="5"/>
<keyword evidence="12" id="KW-0460">Magnesium</keyword>
<dbReference type="GO" id="GO:0004326">
    <property type="term" value="F:tetrahydrofolylpolyglutamate synthase activity"/>
    <property type="evidence" value="ECO:0007669"/>
    <property type="project" value="UniProtKB-EC"/>
</dbReference>
<evidence type="ECO:0000256" key="1">
    <source>
        <dbReference type="ARBA" id="ARBA00002714"/>
    </source>
</evidence>
<dbReference type="PANTHER" id="PTHR11136">
    <property type="entry name" value="FOLYLPOLYGLUTAMATE SYNTHASE-RELATED"/>
    <property type="match status" value="1"/>
</dbReference>
<evidence type="ECO:0000256" key="20">
    <source>
        <dbReference type="ARBA" id="ARBA00049161"/>
    </source>
</evidence>